<protein>
    <recommendedName>
        <fullName evidence="9">Chloride channel protein</fullName>
    </recommendedName>
</protein>
<evidence type="ECO:0000256" key="2">
    <source>
        <dbReference type="ARBA" id="ARBA00022692"/>
    </source>
</evidence>
<dbReference type="AlphaFoldDB" id="A0A250XEP0"/>
<dbReference type="InterPro" id="IPR001807">
    <property type="entry name" value="ClC"/>
</dbReference>
<reference evidence="7 8" key="1">
    <citation type="submission" date="2017-08" db="EMBL/GenBank/DDBJ databases">
        <title>Acidophilic green algal genome provides insights into adaptation to an acidic environment.</title>
        <authorList>
            <person name="Hirooka S."/>
            <person name="Hirose Y."/>
            <person name="Kanesaki Y."/>
            <person name="Higuchi S."/>
            <person name="Fujiwara T."/>
            <person name="Onuma R."/>
            <person name="Era A."/>
            <person name="Ohbayashi R."/>
            <person name="Uzuka A."/>
            <person name="Nozaki H."/>
            <person name="Yoshikawa H."/>
            <person name="Miyagishima S.Y."/>
        </authorList>
    </citation>
    <scope>NUCLEOTIDE SEQUENCE [LARGE SCALE GENOMIC DNA]</scope>
    <source>
        <strain evidence="7 8">NIES-2499</strain>
    </source>
</reference>
<gene>
    <name evidence="7" type="ORF">CEUSTIGMA_g8949.t1</name>
</gene>
<feature type="transmembrane region" description="Helical" evidence="6">
    <location>
        <begin position="515"/>
        <end position="534"/>
    </location>
</feature>
<evidence type="ECO:0000313" key="8">
    <source>
        <dbReference type="Proteomes" id="UP000232323"/>
    </source>
</evidence>
<dbReference type="Pfam" id="PF00654">
    <property type="entry name" value="Voltage_CLC"/>
    <property type="match status" value="1"/>
</dbReference>
<feature type="transmembrane region" description="Helical" evidence="6">
    <location>
        <begin position="342"/>
        <end position="367"/>
    </location>
</feature>
<name>A0A250XEP0_9CHLO</name>
<feature type="region of interest" description="Disordered" evidence="5">
    <location>
        <begin position="1"/>
        <end position="26"/>
    </location>
</feature>
<organism evidence="7 8">
    <name type="scientific">Chlamydomonas eustigma</name>
    <dbReference type="NCBI Taxonomy" id="1157962"/>
    <lineage>
        <taxon>Eukaryota</taxon>
        <taxon>Viridiplantae</taxon>
        <taxon>Chlorophyta</taxon>
        <taxon>core chlorophytes</taxon>
        <taxon>Chlorophyceae</taxon>
        <taxon>CS clade</taxon>
        <taxon>Chlamydomonadales</taxon>
        <taxon>Chlamydomonadaceae</taxon>
        <taxon>Chlamydomonas</taxon>
    </lineage>
</organism>
<dbReference type="OrthoDB" id="514608at2759"/>
<dbReference type="Gene3D" id="1.10.3080.10">
    <property type="entry name" value="Clc chloride channel"/>
    <property type="match status" value="1"/>
</dbReference>
<dbReference type="Proteomes" id="UP000232323">
    <property type="component" value="Unassembled WGS sequence"/>
</dbReference>
<evidence type="ECO:0008006" key="9">
    <source>
        <dbReference type="Google" id="ProtNLM"/>
    </source>
</evidence>
<sequence length="565" mass="60004">MDNGIDLNFTDNSNYIGTPRTDTESTPACPLPAFEHQMQSNHVSRNISNNASDFVIDARRGGPEAEVLQLEAHDVPSIKEPGLPIEVHDAPPIKEPGLPIEAPFAAPLLPVAFWQDLFTLLLIGGALGAFGVGYIKTITDFPLLWTTTYGIDNFPEPKTLGFACGEPWWIGVGAACGLMVGLTKAALQLDEFPSFIEEVRSGHVEPLTSVKVTVCALLSLMGGASLGPEAGLGAFGGAVGQVVATRVRKNLPEVRRKLYVVASISGAFSAFLPSPFTSTLITTELGVPPHEWGISCLHMVTLYSVAATAGFLVYYAIQGYTYLNPQALYKSASSATLYNQNYVFIGVLFGFMGASLAVCFFLIGGIVKNVVSKIKAAVEARVGRWPRVVIIAILGGTFYGVFMYVFPLTIGDGSVQLSTVLSEPGAIGSSVLAASCFAKMLTYHVCNQTGFVGGIFFPCIIMGSMMGGVFQNITGVNPVVAVSCSFVCMCAAFIPMPFMLVILTTSSLMVGPQGFIPIFTTVITAYLFCIGVGVPQGMLALSAKKQQEQPELIQKPSSVDSPTPV</sequence>
<evidence type="ECO:0000256" key="3">
    <source>
        <dbReference type="ARBA" id="ARBA00022989"/>
    </source>
</evidence>
<keyword evidence="2 6" id="KW-0812">Transmembrane</keyword>
<dbReference type="EMBL" id="BEGY01000066">
    <property type="protein sequence ID" value="GAX81521.1"/>
    <property type="molecule type" value="Genomic_DNA"/>
</dbReference>
<feature type="transmembrane region" description="Helical" evidence="6">
    <location>
        <begin position="117"/>
        <end position="135"/>
    </location>
</feature>
<keyword evidence="3 6" id="KW-1133">Transmembrane helix</keyword>
<comment type="subcellular location">
    <subcellularLocation>
        <location evidence="1">Membrane</location>
        <topology evidence="1">Multi-pass membrane protein</topology>
    </subcellularLocation>
</comment>
<dbReference type="GO" id="GO:0016020">
    <property type="term" value="C:membrane"/>
    <property type="evidence" value="ECO:0007669"/>
    <property type="project" value="UniProtKB-SubCell"/>
</dbReference>
<evidence type="ECO:0000256" key="5">
    <source>
        <dbReference type="SAM" id="MobiDB-lite"/>
    </source>
</evidence>
<keyword evidence="8" id="KW-1185">Reference proteome</keyword>
<evidence type="ECO:0000256" key="1">
    <source>
        <dbReference type="ARBA" id="ARBA00004141"/>
    </source>
</evidence>
<feature type="transmembrane region" description="Helical" evidence="6">
    <location>
        <begin position="388"/>
        <end position="406"/>
    </location>
</feature>
<evidence type="ECO:0000313" key="7">
    <source>
        <dbReference type="EMBL" id="GAX81521.1"/>
    </source>
</evidence>
<accession>A0A250XEP0</accession>
<feature type="transmembrane region" description="Helical" evidence="6">
    <location>
        <begin position="300"/>
        <end position="322"/>
    </location>
</feature>
<feature type="transmembrane region" description="Helical" evidence="6">
    <location>
        <begin position="450"/>
        <end position="473"/>
    </location>
</feature>
<evidence type="ECO:0000256" key="4">
    <source>
        <dbReference type="ARBA" id="ARBA00023136"/>
    </source>
</evidence>
<dbReference type="PANTHER" id="PTHR43427">
    <property type="entry name" value="CHLORIDE CHANNEL PROTEIN CLC-E"/>
    <property type="match status" value="1"/>
</dbReference>
<dbReference type="InterPro" id="IPR050368">
    <property type="entry name" value="ClC-type_chloride_channel"/>
</dbReference>
<evidence type="ECO:0000256" key="6">
    <source>
        <dbReference type="SAM" id="Phobius"/>
    </source>
</evidence>
<dbReference type="CDD" id="cd00400">
    <property type="entry name" value="Voltage_gated_ClC"/>
    <property type="match status" value="1"/>
</dbReference>
<feature type="transmembrane region" description="Helical" evidence="6">
    <location>
        <begin position="479"/>
        <end position="503"/>
    </location>
</feature>
<dbReference type="SUPFAM" id="SSF81340">
    <property type="entry name" value="Clc chloride channel"/>
    <property type="match status" value="1"/>
</dbReference>
<dbReference type="GO" id="GO:0015108">
    <property type="term" value="F:chloride transmembrane transporter activity"/>
    <property type="evidence" value="ECO:0007669"/>
    <property type="project" value="InterPro"/>
</dbReference>
<dbReference type="InterPro" id="IPR014743">
    <property type="entry name" value="Cl-channel_core"/>
</dbReference>
<keyword evidence="4 6" id="KW-0472">Membrane</keyword>
<comment type="caution">
    <text evidence="7">The sequence shown here is derived from an EMBL/GenBank/DDBJ whole genome shotgun (WGS) entry which is preliminary data.</text>
</comment>
<proteinExistence type="predicted"/>